<keyword evidence="1" id="KW-0812">Transmembrane</keyword>
<sequence length="178" mass="19045">MKIPSLQALRERMVGDKRLVNWAVIAGIAGMALIALSEWLPSAPPDETAAQPSEPSSFSVSDYEENLEQRLEALIRQVDGAGETCVMVTLSSSAYTVYATDSETRSDGSVREEHLLLDDEASDPALVETTRTPEVQGVAVLCSGADSPDVQAKVTQIVQVLTGIGANRITVERMAQQG</sequence>
<protein>
    <submittedName>
        <fullName evidence="2">Stage III sporulation protein AG</fullName>
    </submittedName>
</protein>
<evidence type="ECO:0000313" key="2">
    <source>
        <dbReference type="EMBL" id="MBE5036535.1"/>
    </source>
</evidence>
<gene>
    <name evidence="2" type="ORF">INF35_01830</name>
</gene>
<keyword evidence="1" id="KW-0472">Membrane</keyword>
<dbReference type="EMBL" id="JADCKC010000001">
    <property type="protein sequence ID" value="MBE5036535.1"/>
    <property type="molecule type" value="Genomic_DNA"/>
</dbReference>
<reference evidence="2 3" key="1">
    <citation type="submission" date="2020-10" db="EMBL/GenBank/DDBJ databases">
        <title>ChiBAC.</title>
        <authorList>
            <person name="Zenner C."/>
            <person name="Hitch T.C.A."/>
            <person name="Clavel T."/>
        </authorList>
    </citation>
    <scope>NUCLEOTIDE SEQUENCE [LARGE SCALE GENOMIC DNA]</scope>
    <source>
        <strain evidence="2 3">DSM 109015</strain>
    </source>
</reference>
<dbReference type="Proteomes" id="UP000768567">
    <property type="component" value="Unassembled WGS sequence"/>
</dbReference>
<feature type="transmembrane region" description="Helical" evidence="1">
    <location>
        <begin position="20"/>
        <end position="40"/>
    </location>
</feature>
<accession>A0ABR9R136</accession>
<comment type="caution">
    <text evidence="2">The sequence shown here is derived from an EMBL/GenBank/DDBJ whole genome shotgun (WGS) entry which is preliminary data.</text>
</comment>
<organism evidence="2 3">
    <name type="scientific">Gemmiger gallinarum</name>
    <dbReference type="NCBI Taxonomy" id="2779354"/>
    <lineage>
        <taxon>Bacteria</taxon>
        <taxon>Bacillati</taxon>
        <taxon>Bacillota</taxon>
        <taxon>Clostridia</taxon>
        <taxon>Eubacteriales</taxon>
        <taxon>Gemmiger</taxon>
    </lineage>
</organism>
<evidence type="ECO:0000313" key="3">
    <source>
        <dbReference type="Proteomes" id="UP000768567"/>
    </source>
</evidence>
<name>A0ABR9R136_9FIRM</name>
<dbReference type="RefSeq" id="WP_193499841.1">
    <property type="nucleotide sequence ID" value="NZ_JADCKC010000001.1"/>
</dbReference>
<keyword evidence="1" id="KW-1133">Transmembrane helix</keyword>
<keyword evidence="3" id="KW-1185">Reference proteome</keyword>
<proteinExistence type="predicted"/>
<evidence type="ECO:0000256" key="1">
    <source>
        <dbReference type="SAM" id="Phobius"/>
    </source>
</evidence>